<dbReference type="InterPro" id="IPR036259">
    <property type="entry name" value="MFS_trans_sf"/>
</dbReference>
<feature type="transmembrane region" description="Helical" evidence="6">
    <location>
        <begin position="404"/>
        <end position="428"/>
    </location>
</feature>
<dbReference type="InterPro" id="IPR020846">
    <property type="entry name" value="MFS_dom"/>
</dbReference>
<evidence type="ECO:0000313" key="8">
    <source>
        <dbReference type="EMBL" id="KAH0592981.1"/>
    </source>
</evidence>
<keyword evidence="3 6" id="KW-0812">Transmembrane</keyword>
<name>A0A9P8S2Y5_9HYPO</name>
<evidence type="ECO:0000256" key="6">
    <source>
        <dbReference type="SAM" id="Phobius"/>
    </source>
</evidence>
<feature type="transmembrane region" description="Helical" evidence="6">
    <location>
        <begin position="634"/>
        <end position="655"/>
    </location>
</feature>
<gene>
    <name evidence="8" type="ORF">MHUMG1_09228</name>
</gene>
<feature type="transmembrane region" description="Helical" evidence="6">
    <location>
        <begin position="599"/>
        <end position="622"/>
    </location>
</feature>
<sequence>MSPAAVVISGSAFQPPAAIVMREQLLQSGDMAGELGRGCVSWFFPDSRCLPRGQPSGQMWVYFCDGFLAKAVAPFLRQIGALAFACCDHLMMPYAVYSAGIRSAWEHTDRDTPHESKYIIDGHVYADPIHAKFKVSNDKDKRITTAHYYYPEPIGGRHIWYSKESFYGTDELLRQRLPPQPAAPSSSRCQVSSLACIKGTCAASLNVFASMAAHESKAQHLGAQTALPRGSREEAMINAQSSDASRDEKPQRDSLAQGSVVLDAAAERRLRLKIDLFIVPTVSLLYLFCFIDRANLGNAKIAGLDRDLGMRGYDYNRLISVFYVSYILFEIPGTLCCKWLGPGWFLPLSVVLFGVASVCNAFVTTVPQAMGVRFVLGVFEAGMMPGIAYYLSRWYRRAELAFRLSLYIVMAPLAGAFGGLLASAILTLDHVGGLRAWRMIFAVEGIVTVGLGLLALATLTGSPLSARWLSREEKALAVARVESERMGAAMLDAIDGVKLRRGVACPVTLATALVFLLNNVTVQSLAFFAPTIVQTIYGGATVVRQQLYTVPPYVVGGFFTVLLPLMSWRVDRRLVFCVLSAPLVMVGYCIFLGTRDATARYAATFLIASSAFAFGPLTNAHVSANIVSDTARSAAIGLNVMCGNVGGLIAAWAFLPWDAPDYHVGNGLNLATASMTLVASALMWAWMKRDNRKREGRNVEAELGALTSKQVEDLDWKHPAFRWKS</sequence>
<feature type="transmembrane region" description="Helical" evidence="6">
    <location>
        <begin position="344"/>
        <end position="364"/>
    </location>
</feature>
<keyword evidence="2" id="KW-0813">Transport</keyword>
<dbReference type="GO" id="GO:0022857">
    <property type="term" value="F:transmembrane transporter activity"/>
    <property type="evidence" value="ECO:0007669"/>
    <property type="project" value="InterPro"/>
</dbReference>
<keyword evidence="9" id="KW-1185">Reference proteome</keyword>
<dbReference type="EMBL" id="JACEFI010000024">
    <property type="protein sequence ID" value="KAH0592981.1"/>
    <property type="molecule type" value="Genomic_DNA"/>
</dbReference>
<dbReference type="FunFam" id="1.20.1250.20:FF:000013">
    <property type="entry name" value="MFS general substrate transporter"/>
    <property type="match status" value="1"/>
</dbReference>
<dbReference type="PANTHER" id="PTHR43791">
    <property type="entry name" value="PERMEASE-RELATED"/>
    <property type="match status" value="1"/>
</dbReference>
<keyword evidence="5 6" id="KW-0472">Membrane</keyword>
<feature type="transmembrane region" description="Helical" evidence="6">
    <location>
        <begin position="550"/>
        <end position="567"/>
    </location>
</feature>
<dbReference type="PROSITE" id="PS50850">
    <property type="entry name" value="MFS"/>
    <property type="match status" value="1"/>
</dbReference>
<evidence type="ECO:0000256" key="2">
    <source>
        <dbReference type="ARBA" id="ARBA00022448"/>
    </source>
</evidence>
<reference evidence="8 9" key="1">
    <citation type="submission" date="2020-07" db="EMBL/GenBank/DDBJ databases">
        <title>Metarhizium humberi genome.</title>
        <authorList>
            <person name="Lysoe E."/>
        </authorList>
    </citation>
    <scope>NUCLEOTIDE SEQUENCE [LARGE SCALE GENOMIC DNA]</scope>
    <source>
        <strain evidence="8 9">ESALQ1638</strain>
    </source>
</reference>
<evidence type="ECO:0000256" key="3">
    <source>
        <dbReference type="ARBA" id="ARBA00022692"/>
    </source>
</evidence>
<dbReference type="InterPro" id="IPR011701">
    <property type="entry name" value="MFS"/>
</dbReference>
<evidence type="ECO:0000256" key="5">
    <source>
        <dbReference type="ARBA" id="ARBA00023136"/>
    </source>
</evidence>
<feature type="transmembrane region" description="Helical" evidence="6">
    <location>
        <begin position="315"/>
        <end position="337"/>
    </location>
</feature>
<feature type="transmembrane region" description="Helical" evidence="6">
    <location>
        <begin position="370"/>
        <end position="392"/>
    </location>
</feature>
<evidence type="ECO:0000256" key="1">
    <source>
        <dbReference type="ARBA" id="ARBA00004141"/>
    </source>
</evidence>
<protein>
    <recommendedName>
        <fullName evidence="7">Major facilitator superfamily (MFS) profile domain-containing protein</fullName>
    </recommendedName>
</protein>
<dbReference type="GO" id="GO:0016020">
    <property type="term" value="C:membrane"/>
    <property type="evidence" value="ECO:0007669"/>
    <property type="project" value="UniProtKB-SubCell"/>
</dbReference>
<proteinExistence type="predicted"/>
<feature type="transmembrane region" description="Helical" evidence="6">
    <location>
        <begin position="574"/>
        <end position="593"/>
    </location>
</feature>
<feature type="domain" description="Major facilitator superfamily (MFS) profile" evidence="7">
    <location>
        <begin position="278"/>
        <end position="691"/>
    </location>
</feature>
<evidence type="ECO:0000259" key="7">
    <source>
        <dbReference type="PROSITE" id="PS50850"/>
    </source>
</evidence>
<dbReference type="PANTHER" id="PTHR43791:SF48">
    <property type="entry name" value="TRANSPORTER, PUTATIVE (AFU_ORTHOLOGUE AFUA_4G01000)-RELATED"/>
    <property type="match status" value="1"/>
</dbReference>
<dbReference type="Gene3D" id="1.20.1250.20">
    <property type="entry name" value="MFS general substrate transporter like domains"/>
    <property type="match status" value="2"/>
</dbReference>
<comment type="caution">
    <text evidence="8">The sequence shown here is derived from an EMBL/GenBank/DDBJ whole genome shotgun (WGS) entry which is preliminary data.</text>
</comment>
<keyword evidence="4 6" id="KW-1133">Transmembrane helix</keyword>
<dbReference type="Pfam" id="PF07690">
    <property type="entry name" value="MFS_1"/>
    <property type="match status" value="1"/>
</dbReference>
<dbReference type="SUPFAM" id="SSF103473">
    <property type="entry name" value="MFS general substrate transporter"/>
    <property type="match status" value="1"/>
</dbReference>
<dbReference type="Proteomes" id="UP000764110">
    <property type="component" value="Unassembled WGS sequence"/>
</dbReference>
<feature type="transmembrane region" description="Helical" evidence="6">
    <location>
        <begin position="667"/>
        <end position="687"/>
    </location>
</feature>
<dbReference type="AlphaFoldDB" id="A0A9P8S2Y5"/>
<feature type="transmembrane region" description="Helical" evidence="6">
    <location>
        <begin position="507"/>
        <end position="530"/>
    </location>
</feature>
<accession>A0A9P8S2Y5</accession>
<comment type="subcellular location">
    <subcellularLocation>
        <location evidence="1">Membrane</location>
        <topology evidence="1">Multi-pass membrane protein</topology>
    </subcellularLocation>
</comment>
<feature type="transmembrane region" description="Helical" evidence="6">
    <location>
        <begin position="440"/>
        <end position="461"/>
    </location>
</feature>
<dbReference type="FunFam" id="1.20.1250.20:FF:000018">
    <property type="entry name" value="MFS transporter permease"/>
    <property type="match status" value="1"/>
</dbReference>
<evidence type="ECO:0000256" key="4">
    <source>
        <dbReference type="ARBA" id="ARBA00022989"/>
    </source>
</evidence>
<evidence type="ECO:0000313" key="9">
    <source>
        <dbReference type="Proteomes" id="UP000764110"/>
    </source>
</evidence>
<organism evidence="8 9">
    <name type="scientific">Metarhizium humberi</name>
    <dbReference type="NCBI Taxonomy" id="2596975"/>
    <lineage>
        <taxon>Eukaryota</taxon>
        <taxon>Fungi</taxon>
        <taxon>Dikarya</taxon>
        <taxon>Ascomycota</taxon>
        <taxon>Pezizomycotina</taxon>
        <taxon>Sordariomycetes</taxon>
        <taxon>Hypocreomycetidae</taxon>
        <taxon>Hypocreales</taxon>
        <taxon>Clavicipitaceae</taxon>
        <taxon>Metarhizium</taxon>
    </lineage>
</organism>